<feature type="transmembrane region" description="Helical" evidence="2">
    <location>
        <begin position="15"/>
        <end position="40"/>
    </location>
</feature>
<comment type="caution">
    <text evidence="4">The sequence shown here is derived from an EMBL/GenBank/DDBJ whole genome shotgun (WGS) entry which is preliminary data.</text>
</comment>
<name>A0AAD6YXZ5_9AGAR</name>
<proteinExistence type="predicted"/>
<feature type="transmembrane region" description="Helical" evidence="2">
    <location>
        <begin position="122"/>
        <end position="143"/>
    </location>
</feature>
<feature type="compositionally biased region" description="Basic and acidic residues" evidence="1">
    <location>
        <begin position="306"/>
        <end position="329"/>
    </location>
</feature>
<dbReference type="EMBL" id="JARIHO010000133">
    <property type="protein sequence ID" value="KAJ7301516.1"/>
    <property type="molecule type" value="Genomic_DNA"/>
</dbReference>
<dbReference type="InterPro" id="IPR045339">
    <property type="entry name" value="DUF6534"/>
</dbReference>
<reference evidence="4" key="1">
    <citation type="submission" date="2023-03" db="EMBL/GenBank/DDBJ databases">
        <title>Massive genome expansion in bonnet fungi (Mycena s.s.) driven by repeated elements and novel gene families across ecological guilds.</title>
        <authorList>
            <consortium name="Lawrence Berkeley National Laboratory"/>
            <person name="Harder C.B."/>
            <person name="Miyauchi S."/>
            <person name="Viragh M."/>
            <person name="Kuo A."/>
            <person name="Thoen E."/>
            <person name="Andreopoulos B."/>
            <person name="Lu D."/>
            <person name="Skrede I."/>
            <person name="Drula E."/>
            <person name="Henrissat B."/>
            <person name="Morin E."/>
            <person name="Kohler A."/>
            <person name="Barry K."/>
            <person name="LaButti K."/>
            <person name="Morin E."/>
            <person name="Salamov A."/>
            <person name="Lipzen A."/>
            <person name="Mereny Z."/>
            <person name="Hegedus B."/>
            <person name="Baldrian P."/>
            <person name="Stursova M."/>
            <person name="Weitz H."/>
            <person name="Taylor A."/>
            <person name="Grigoriev I.V."/>
            <person name="Nagy L.G."/>
            <person name="Martin F."/>
            <person name="Kauserud H."/>
        </authorList>
    </citation>
    <scope>NUCLEOTIDE SEQUENCE</scope>
    <source>
        <strain evidence="4">CBHHK002</strain>
    </source>
</reference>
<keyword evidence="2" id="KW-0812">Transmembrane</keyword>
<sequence length="329" mass="36230">MSQAQFQLEVGKLTIPLFIGTILNWSLLGALAVQVYLYLLAFPKDRAINKLVVTFIIVAEVMQTIGDTRDTIETFGAGWGDFEGLDEVRWAWFSVPILGSLIACVGQLFFAWRISIIGNTWYIPCLITAITIFQLGGGIWTGVDIIRAGRFSQLQAEHLRPPIAWLSATAAADLIIVAATLYYIIKSKDREFNFRATNIILSRIIKVSVETGVLCAVFAILDLSIFVKFDGNNYHLAVCIWLSKVYSNSIMVILNSRAYIGHEVPPNASRAHMSDMVFQSIGPGPASAVHVSMGMGTSHSSIDLSTDAHSDSSHDHQLRLDKQRGQIAV</sequence>
<keyword evidence="5" id="KW-1185">Reference proteome</keyword>
<keyword evidence="2" id="KW-1133">Transmembrane helix</keyword>
<feature type="region of interest" description="Disordered" evidence="1">
    <location>
        <begin position="304"/>
        <end position="329"/>
    </location>
</feature>
<accession>A0AAD6YXZ5</accession>
<dbReference type="AlphaFoldDB" id="A0AAD6YXZ5"/>
<protein>
    <recommendedName>
        <fullName evidence="3">DUF6534 domain-containing protein</fullName>
    </recommendedName>
</protein>
<feature type="transmembrane region" description="Helical" evidence="2">
    <location>
        <begin position="163"/>
        <end position="184"/>
    </location>
</feature>
<evidence type="ECO:0000313" key="5">
    <source>
        <dbReference type="Proteomes" id="UP001218218"/>
    </source>
</evidence>
<dbReference type="Proteomes" id="UP001218218">
    <property type="component" value="Unassembled WGS sequence"/>
</dbReference>
<dbReference type="Pfam" id="PF20152">
    <property type="entry name" value="DUF6534"/>
    <property type="match status" value="1"/>
</dbReference>
<dbReference type="PANTHER" id="PTHR40465">
    <property type="entry name" value="CHROMOSOME 1, WHOLE GENOME SHOTGUN SEQUENCE"/>
    <property type="match status" value="1"/>
</dbReference>
<keyword evidence="2" id="KW-0472">Membrane</keyword>
<dbReference type="PANTHER" id="PTHR40465:SF1">
    <property type="entry name" value="DUF6534 DOMAIN-CONTAINING PROTEIN"/>
    <property type="match status" value="1"/>
</dbReference>
<feature type="domain" description="DUF6534" evidence="3">
    <location>
        <begin position="169"/>
        <end position="259"/>
    </location>
</feature>
<evidence type="ECO:0000256" key="2">
    <source>
        <dbReference type="SAM" id="Phobius"/>
    </source>
</evidence>
<feature type="transmembrane region" description="Helical" evidence="2">
    <location>
        <begin position="204"/>
        <end position="227"/>
    </location>
</feature>
<evidence type="ECO:0000256" key="1">
    <source>
        <dbReference type="SAM" id="MobiDB-lite"/>
    </source>
</evidence>
<evidence type="ECO:0000259" key="3">
    <source>
        <dbReference type="Pfam" id="PF20152"/>
    </source>
</evidence>
<feature type="transmembrane region" description="Helical" evidence="2">
    <location>
        <begin position="90"/>
        <end position="110"/>
    </location>
</feature>
<organism evidence="4 5">
    <name type="scientific">Mycena albidolilacea</name>
    <dbReference type="NCBI Taxonomy" id="1033008"/>
    <lineage>
        <taxon>Eukaryota</taxon>
        <taxon>Fungi</taxon>
        <taxon>Dikarya</taxon>
        <taxon>Basidiomycota</taxon>
        <taxon>Agaricomycotina</taxon>
        <taxon>Agaricomycetes</taxon>
        <taxon>Agaricomycetidae</taxon>
        <taxon>Agaricales</taxon>
        <taxon>Marasmiineae</taxon>
        <taxon>Mycenaceae</taxon>
        <taxon>Mycena</taxon>
    </lineage>
</organism>
<gene>
    <name evidence="4" type="ORF">DFH08DRAFT_906764</name>
</gene>
<evidence type="ECO:0000313" key="4">
    <source>
        <dbReference type="EMBL" id="KAJ7301516.1"/>
    </source>
</evidence>